<feature type="modified residue" description="4-aspartylphosphate" evidence="7">
    <location>
        <position position="61"/>
    </location>
</feature>
<dbReference type="FunFam" id="3.40.50.300:FF:000006">
    <property type="entry name" value="DNA-binding transcriptional regulator NtrC"/>
    <property type="match status" value="1"/>
</dbReference>
<feature type="domain" description="Sigma-54 factor interaction" evidence="8">
    <location>
        <begin position="152"/>
        <end position="381"/>
    </location>
</feature>
<dbReference type="AlphaFoldDB" id="A0A3E0WUY4"/>
<gene>
    <name evidence="10" type="ORF">CAL65_09675</name>
</gene>
<evidence type="ECO:0000313" key="10">
    <source>
        <dbReference type="EMBL" id="RFA36794.1"/>
    </source>
</evidence>
<dbReference type="SUPFAM" id="SSF46689">
    <property type="entry name" value="Homeodomain-like"/>
    <property type="match status" value="1"/>
</dbReference>
<dbReference type="CDD" id="cd00009">
    <property type="entry name" value="AAA"/>
    <property type="match status" value="1"/>
</dbReference>
<dbReference type="Gene3D" id="3.40.50.300">
    <property type="entry name" value="P-loop containing nucleotide triphosphate hydrolases"/>
    <property type="match status" value="1"/>
</dbReference>
<evidence type="ECO:0000256" key="6">
    <source>
        <dbReference type="ARBA" id="ARBA00023163"/>
    </source>
</evidence>
<dbReference type="Gene3D" id="3.40.50.2300">
    <property type="match status" value="1"/>
</dbReference>
<dbReference type="InterPro" id="IPR002197">
    <property type="entry name" value="HTH_Fis"/>
</dbReference>
<dbReference type="InterPro" id="IPR001789">
    <property type="entry name" value="Sig_transdc_resp-reg_receiver"/>
</dbReference>
<dbReference type="SUPFAM" id="SSF52172">
    <property type="entry name" value="CheY-like"/>
    <property type="match status" value="1"/>
</dbReference>
<dbReference type="Proteomes" id="UP000256763">
    <property type="component" value="Unassembled WGS sequence"/>
</dbReference>
<evidence type="ECO:0000256" key="2">
    <source>
        <dbReference type="ARBA" id="ARBA00022741"/>
    </source>
</evidence>
<proteinExistence type="predicted"/>
<dbReference type="Gene3D" id="1.10.10.60">
    <property type="entry name" value="Homeodomain-like"/>
    <property type="match status" value="1"/>
</dbReference>
<dbReference type="PROSITE" id="PS00688">
    <property type="entry name" value="SIGMA54_INTERACT_3"/>
    <property type="match status" value="1"/>
</dbReference>
<evidence type="ECO:0000256" key="7">
    <source>
        <dbReference type="PROSITE-ProRule" id="PRU00169"/>
    </source>
</evidence>
<dbReference type="InterPro" id="IPR058031">
    <property type="entry name" value="AAA_lid_NorR"/>
</dbReference>
<dbReference type="InterPro" id="IPR027417">
    <property type="entry name" value="P-loop_NTPase"/>
</dbReference>
<keyword evidence="2" id="KW-0547">Nucleotide-binding</keyword>
<accession>A0A3E0WUY4</accession>
<evidence type="ECO:0000256" key="1">
    <source>
        <dbReference type="ARBA" id="ARBA00022553"/>
    </source>
</evidence>
<dbReference type="Gene3D" id="1.10.8.60">
    <property type="match status" value="1"/>
</dbReference>
<dbReference type="EMBL" id="NFZW01000008">
    <property type="protein sequence ID" value="RFA36794.1"/>
    <property type="molecule type" value="Genomic_DNA"/>
</dbReference>
<evidence type="ECO:0000256" key="4">
    <source>
        <dbReference type="ARBA" id="ARBA00023012"/>
    </source>
</evidence>
<evidence type="ECO:0000256" key="5">
    <source>
        <dbReference type="ARBA" id="ARBA00023015"/>
    </source>
</evidence>
<evidence type="ECO:0000313" key="11">
    <source>
        <dbReference type="Proteomes" id="UP000256763"/>
    </source>
</evidence>
<dbReference type="Pfam" id="PF25601">
    <property type="entry name" value="AAA_lid_14"/>
    <property type="match status" value="1"/>
</dbReference>
<dbReference type="Pfam" id="PF00158">
    <property type="entry name" value="Sigma54_activat"/>
    <property type="match status" value="1"/>
</dbReference>
<evidence type="ECO:0000256" key="3">
    <source>
        <dbReference type="ARBA" id="ARBA00022840"/>
    </source>
</evidence>
<dbReference type="GO" id="GO:0005524">
    <property type="term" value="F:ATP binding"/>
    <property type="evidence" value="ECO:0007669"/>
    <property type="project" value="UniProtKB-KW"/>
</dbReference>
<keyword evidence="10" id="KW-0238">DNA-binding</keyword>
<feature type="domain" description="Response regulatory" evidence="9">
    <location>
        <begin position="12"/>
        <end position="126"/>
    </location>
</feature>
<dbReference type="RefSeq" id="WP_116302051.1">
    <property type="nucleotide sequence ID" value="NZ_NFZV01000008.1"/>
</dbReference>
<dbReference type="GO" id="GO:0006355">
    <property type="term" value="P:regulation of DNA-templated transcription"/>
    <property type="evidence" value="ECO:0007669"/>
    <property type="project" value="InterPro"/>
</dbReference>
<dbReference type="FunFam" id="3.40.50.2300:FF:000018">
    <property type="entry name" value="DNA-binding transcriptional regulator NtrC"/>
    <property type="match status" value="1"/>
</dbReference>
<dbReference type="InterPro" id="IPR003593">
    <property type="entry name" value="AAA+_ATPase"/>
</dbReference>
<dbReference type="InterPro" id="IPR025944">
    <property type="entry name" value="Sigma_54_int_dom_CS"/>
</dbReference>
<dbReference type="OrthoDB" id="9804019at2"/>
<keyword evidence="6" id="KW-0804">Transcription</keyword>
<evidence type="ECO:0000259" key="8">
    <source>
        <dbReference type="PROSITE" id="PS50045"/>
    </source>
</evidence>
<evidence type="ECO:0000259" key="9">
    <source>
        <dbReference type="PROSITE" id="PS50110"/>
    </source>
</evidence>
<dbReference type="PANTHER" id="PTHR32071">
    <property type="entry name" value="TRANSCRIPTIONAL REGULATORY PROTEIN"/>
    <property type="match status" value="1"/>
</dbReference>
<dbReference type="InterPro" id="IPR002078">
    <property type="entry name" value="Sigma_54_int"/>
</dbReference>
<dbReference type="PROSITE" id="PS50045">
    <property type="entry name" value="SIGMA54_INTERACT_4"/>
    <property type="match status" value="1"/>
</dbReference>
<keyword evidence="4" id="KW-0902">Two-component regulatory system</keyword>
<sequence>MTPAIQDATGVELHLVEDDEAMRSSVSRWLTLAGFTVHTHGRATALLPSLEYGAPAVVISDISMPGMSGLELQQALLKKDADLPVILFTGHGDIDMAVRAMRAGAYDFIEKPFDAERLLETVRRACEKRRLVLENRALQMQMQEIGGLHARLVGSSPAISHLKRQVLDAASVDANVLLVGETGTGKEVIARCLHDLSPRSQAPYVALNCAAIPATLAESELFGHEPGAFTSASQRRVGSLEQATEGTLFLDEVVSMPIDVQAKLLRVIEQREFCRLGSNRVRQANFRLVAAMNIEPREAMERGLLRNDLYYRFNILEFRIPPLRERKEDIPILFTMFAEQAAENYQRDMVYPDAGTVAALMGYDWPGNVRELKNVATRFILSPPAQGEPFIPFKAAASGVERPEIGLQEQVRAFERSLIEDALRRHNGNIRAVLEDLRLPRRTLNEKMQRYGLMREAAIQP</sequence>
<dbReference type="CDD" id="cd17549">
    <property type="entry name" value="REC_DctD-like"/>
    <property type="match status" value="1"/>
</dbReference>
<dbReference type="InterPro" id="IPR025662">
    <property type="entry name" value="Sigma_54_int_dom_ATP-bd_1"/>
</dbReference>
<dbReference type="InterPro" id="IPR011006">
    <property type="entry name" value="CheY-like_superfamily"/>
</dbReference>
<keyword evidence="3" id="KW-0067">ATP-binding</keyword>
<dbReference type="SMART" id="SM00382">
    <property type="entry name" value="AAA"/>
    <property type="match status" value="1"/>
</dbReference>
<dbReference type="Pfam" id="PF02954">
    <property type="entry name" value="HTH_8"/>
    <property type="match status" value="1"/>
</dbReference>
<protein>
    <submittedName>
        <fullName evidence="10">DNA-binding response regulator</fullName>
    </submittedName>
</protein>
<keyword evidence="11" id="KW-1185">Reference proteome</keyword>
<organism evidence="10 11">
    <name type="scientific">Alkalilimnicola ehrlichii</name>
    <dbReference type="NCBI Taxonomy" id="351052"/>
    <lineage>
        <taxon>Bacteria</taxon>
        <taxon>Pseudomonadati</taxon>
        <taxon>Pseudomonadota</taxon>
        <taxon>Gammaproteobacteria</taxon>
        <taxon>Chromatiales</taxon>
        <taxon>Ectothiorhodospiraceae</taxon>
        <taxon>Alkalilimnicola</taxon>
    </lineage>
</organism>
<keyword evidence="5" id="KW-0805">Transcription regulation</keyword>
<dbReference type="PANTHER" id="PTHR32071:SF57">
    <property type="entry name" value="C4-DICARBOXYLATE TRANSPORT TRANSCRIPTIONAL REGULATORY PROTEIN DCTD"/>
    <property type="match status" value="1"/>
</dbReference>
<dbReference type="SUPFAM" id="SSF52540">
    <property type="entry name" value="P-loop containing nucleoside triphosphate hydrolases"/>
    <property type="match status" value="1"/>
</dbReference>
<dbReference type="InterPro" id="IPR009057">
    <property type="entry name" value="Homeodomain-like_sf"/>
</dbReference>
<dbReference type="PROSITE" id="PS00675">
    <property type="entry name" value="SIGMA54_INTERACT_1"/>
    <property type="match status" value="1"/>
</dbReference>
<dbReference type="SMART" id="SM00448">
    <property type="entry name" value="REC"/>
    <property type="match status" value="1"/>
</dbReference>
<dbReference type="GO" id="GO:0043565">
    <property type="term" value="F:sequence-specific DNA binding"/>
    <property type="evidence" value="ECO:0007669"/>
    <property type="project" value="InterPro"/>
</dbReference>
<dbReference type="GO" id="GO:0000160">
    <property type="term" value="P:phosphorelay signal transduction system"/>
    <property type="evidence" value="ECO:0007669"/>
    <property type="project" value="UniProtKB-KW"/>
</dbReference>
<comment type="caution">
    <text evidence="10">The sequence shown here is derived from an EMBL/GenBank/DDBJ whole genome shotgun (WGS) entry which is preliminary data.</text>
</comment>
<name>A0A3E0WUY4_9GAMM</name>
<dbReference type="PROSITE" id="PS50110">
    <property type="entry name" value="RESPONSE_REGULATORY"/>
    <property type="match status" value="1"/>
</dbReference>
<keyword evidence="1 7" id="KW-0597">Phosphoprotein</keyword>
<reference evidence="11" key="1">
    <citation type="submission" date="2017-05" db="EMBL/GenBank/DDBJ databases">
        <authorList>
            <person name="Sharma S."/>
            <person name="Sidhu C."/>
            <person name="Pinnaka A.K."/>
        </authorList>
    </citation>
    <scope>NUCLEOTIDE SEQUENCE [LARGE SCALE GENOMIC DNA]</scope>
    <source>
        <strain evidence="11">AK93</strain>
    </source>
</reference>
<dbReference type="Pfam" id="PF00072">
    <property type="entry name" value="Response_reg"/>
    <property type="match status" value="1"/>
</dbReference>